<dbReference type="RefSeq" id="YP_656773.1">
    <property type="nucleotide sequence ID" value="NC_008211.1"/>
</dbReference>
<feature type="compositionally biased region" description="Low complexity" evidence="1">
    <location>
        <begin position="10"/>
        <end position="20"/>
    </location>
</feature>
<dbReference type="GeneID" id="5141316"/>
<reference evidence="2 3" key="2">
    <citation type="journal article" date="2006" name="J. Gen. Virol.">
        <title>Genome sequences of two frog herpesviruses.</title>
        <authorList>
            <person name="Davison A.J."/>
            <person name="Cunningham C."/>
            <person name="Sauerbier W."/>
            <person name="McKinnell R.G."/>
        </authorList>
    </citation>
    <scope>NUCLEOTIDE SEQUENCE [LARGE SCALE GENOMIC DNA]</scope>
    <source>
        <strain evidence="2 3">McKinnell</strain>
    </source>
</reference>
<proteinExistence type="predicted"/>
<evidence type="ECO:0000256" key="1">
    <source>
        <dbReference type="SAM" id="MobiDB-lite"/>
    </source>
</evidence>
<organism evidence="3">
    <name type="scientific">Ranid herpesvirus 1</name>
    <name type="common">Lucke tumor herpesvirus</name>
    <dbReference type="NCBI Taxonomy" id="85655"/>
    <lineage>
        <taxon>Viruses</taxon>
        <taxon>Duplodnaviria</taxon>
        <taxon>Heunggongvirae</taxon>
        <taxon>Peploviricota</taxon>
        <taxon>Herviviricetes</taxon>
        <taxon>Herpesvirales</taxon>
        <taxon>Alloherpesviridae</taxon>
        <taxon>Batravirus</taxon>
        <taxon>Batravirus ranidallo1</taxon>
    </lineage>
</organism>
<dbReference type="Proteomes" id="UP000011238">
    <property type="component" value="Segment"/>
</dbReference>
<evidence type="ECO:0000313" key="3">
    <source>
        <dbReference type="Proteomes" id="UP000011238"/>
    </source>
</evidence>
<dbReference type="EMBL" id="DQ665917">
    <property type="protein sequence ID" value="ABG25745.1"/>
    <property type="molecule type" value="Genomic_DNA"/>
</dbReference>
<sequence>MYSVARKRSFSASVSPSGSPAPTYDYTVKGGVAPCALEKASDQTHGLGQNIEIYNDSALCALAFRARYAGQWRKVHGTHYLLCICTESSTHLKGTTELDTRLNVDCLSNCYLPVQTPMHVVGVLVDTTKNTRTAKEPIILWGANGYLYKHQYQTLVLYAHSMQQLLTKGPIHSHMVLHWGRGHRSLDTCAMKRHLTQMEIVVYNHYHYERGRVHYSPYVSRRTARGRTAACSEPWCSKSAFALHRAVGSGSTGWDRRCTTEAQQCGGQRTPGGITRGVPSVDSSLYAKFEYREDFTRNPGECNTTYATSQSESDCTTTQRTAVAQLCTLVPRRQGNEETHHVDICPAPQQIEEAAQHAYCVYVVENNPPGQHNSQ</sequence>
<dbReference type="KEGG" id="vg:5141316"/>
<accession>Q14VL2</accession>
<keyword evidence="3" id="KW-1185">Reference proteome</keyword>
<protein>
    <submittedName>
        <fullName evidence="2">ORF118</fullName>
    </submittedName>
</protein>
<reference evidence="3" key="1">
    <citation type="journal article" date="1999" name="J. Cancer Res. Clin. Oncol.">
        <title>Genomic studies of the Lucke tumor herpesvirus (RaHV-1).</title>
        <authorList>
            <person name="Davison A.J."/>
            <person name="Sauerbier W."/>
            <person name="Dolan A."/>
            <person name="Addison C."/>
            <person name="McKinnell R.G."/>
        </authorList>
    </citation>
    <scope>NUCLEOTIDE SEQUENCE [LARGE SCALE GENOMIC DNA]</scope>
    <source>
        <strain evidence="3">McKinnell</strain>
    </source>
</reference>
<feature type="region of interest" description="Disordered" evidence="1">
    <location>
        <begin position="1"/>
        <end position="20"/>
    </location>
</feature>
<name>Q14VL2_9VIRU</name>
<evidence type="ECO:0000313" key="2">
    <source>
        <dbReference type="EMBL" id="ABG25745.1"/>
    </source>
</evidence>